<dbReference type="Gene3D" id="3.90.226.10">
    <property type="entry name" value="2-enoyl-CoA Hydratase, Chain A, domain 1"/>
    <property type="match status" value="1"/>
</dbReference>
<evidence type="ECO:0000313" key="3">
    <source>
        <dbReference type="Proteomes" id="UP001597191"/>
    </source>
</evidence>
<accession>A0ABW4BPJ6</accession>
<proteinExistence type="predicted"/>
<organism evidence="2 3">
    <name type="scientific">Lapidilactobacillus gannanensis</name>
    <dbReference type="NCBI Taxonomy" id="2486002"/>
    <lineage>
        <taxon>Bacteria</taxon>
        <taxon>Bacillati</taxon>
        <taxon>Bacillota</taxon>
        <taxon>Bacilli</taxon>
        <taxon>Lactobacillales</taxon>
        <taxon>Lactobacillaceae</taxon>
        <taxon>Lapidilactobacillus</taxon>
    </lineage>
</organism>
<dbReference type="EMBL" id="JBHTOH010000074">
    <property type="protein sequence ID" value="MFD1411430.1"/>
    <property type="molecule type" value="Genomic_DNA"/>
</dbReference>
<comment type="caution">
    <text evidence="2">The sequence shown here is derived from an EMBL/GenBank/DDBJ whole genome shotgun (WGS) entry which is preliminary data.</text>
</comment>
<reference evidence="3" key="1">
    <citation type="journal article" date="2019" name="Int. J. Syst. Evol. Microbiol.">
        <title>The Global Catalogue of Microorganisms (GCM) 10K type strain sequencing project: providing services to taxonomists for standard genome sequencing and annotation.</title>
        <authorList>
            <consortium name="The Broad Institute Genomics Platform"/>
            <consortium name="The Broad Institute Genome Sequencing Center for Infectious Disease"/>
            <person name="Wu L."/>
            <person name="Ma J."/>
        </authorList>
    </citation>
    <scope>NUCLEOTIDE SEQUENCE [LARGE SCALE GENOMIC DNA]</scope>
    <source>
        <strain evidence="3">CCM 8937</strain>
    </source>
</reference>
<name>A0ABW4BPJ6_9LACO</name>
<dbReference type="Pfam" id="PF03572">
    <property type="entry name" value="Peptidase_S41"/>
    <property type="match status" value="1"/>
</dbReference>
<evidence type="ECO:0000313" key="2">
    <source>
        <dbReference type="EMBL" id="MFD1411430.1"/>
    </source>
</evidence>
<feature type="domain" description="Tail specific protease" evidence="1">
    <location>
        <begin position="4"/>
        <end position="137"/>
    </location>
</feature>
<sequence>MVPMIAGLSALIPNGRLWAQVDKHGKQHWLTMTDSQIKQPLSTSYKYSHVAKHLNKKVLVIMNRYTASSGEMAIIALKQNPNCQIVGTESAGFTSANNLVSLKKDNWAAIITYASLYSPAAIHGRHHFNNEPLQPDVWTTQVPIANPTSWAQQPLDKGFLQELQTAAAS</sequence>
<dbReference type="InterPro" id="IPR005151">
    <property type="entry name" value="Tail-specific_protease"/>
</dbReference>
<evidence type="ECO:0000259" key="1">
    <source>
        <dbReference type="Pfam" id="PF03572"/>
    </source>
</evidence>
<protein>
    <submittedName>
        <fullName evidence="2">S41 family peptidase</fullName>
    </submittedName>
</protein>
<keyword evidence="3" id="KW-1185">Reference proteome</keyword>
<dbReference type="SUPFAM" id="SSF52096">
    <property type="entry name" value="ClpP/crotonase"/>
    <property type="match status" value="1"/>
</dbReference>
<dbReference type="Proteomes" id="UP001597191">
    <property type="component" value="Unassembled WGS sequence"/>
</dbReference>
<dbReference type="InterPro" id="IPR029045">
    <property type="entry name" value="ClpP/crotonase-like_dom_sf"/>
</dbReference>
<dbReference type="RefSeq" id="WP_125650149.1">
    <property type="nucleotide sequence ID" value="NZ_JBHTOH010000074.1"/>
</dbReference>
<gene>
    <name evidence="2" type="ORF">ACFQ4R_07515</name>
</gene>